<organism evidence="2 3">
    <name type="scientific">Antarcticibacterium arcticum</name>
    <dbReference type="NCBI Taxonomy" id="2585771"/>
    <lineage>
        <taxon>Bacteria</taxon>
        <taxon>Pseudomonadati</taxon>
        <taxon>Bacteroidota</taxon>
        <taxon>Flavobacteriia</taxon>
        <taxon>Flavobacteriales</taxon>
        <taxon>Flavobacteriaceae</taxon>
        <taxon>Antarcticibacterium</taxon>
    </lineage>
</organism>
<dbReference type="RefSeq" id="WP_146836164.1">
    <property type="nucleotide sequence ID" value="NZ_CP042476.1"/>
</dbReference>
<gene>
    <name evidence="2" type="ORF">FK178_13315</name>
</gene>
<dbReference type="InterPro" id="IPR025248">
    <property type="entry name" value="DUF4007"/>
</dbReference>
<reference evidence="2 3" key="1">
    <citation type="submission" date="2019-08" db="EMBL/GenBank/DDBJ databases">
        <title>Antarcticibacterium arcticum sp. nov., a bacterium isolated from marine sediment of the Canadian Beaufort Sea.</title>
        <authorList>
            <person name="Lee Y.M."/>
            <person name="Baek K."/>
            <person name="Lee D.-H."/>
            <person name="Shin S.C."/>
            <person name="Jin Y.K."/>
            <person name="Park Y."/>
        </authorList>
    </citation>
    <scope>NUCLEOTIDE SEQUENCE [LARGE SCALE GENOMIC DNA]</scope>
    <source>
        <strain evidence="2 3">PAMC 28998</strain>
    </source>
</reference>
<sequence>MTFSGHDTFHCRLFWLKKGFDYVSNGEKFKDDSGVALGVGRNMVNSIRFWLKAFGIVGEENLLNPLYQRLFSDDGWDPYLENEGTLYLLHYQLCAENHSSIYNILFSELRKIKPEFSKLHFVKHVKDKDASQNEKILEKDFSVFLRTYGSTKEKSREDSYSGLLSELILLKEVGETQSKEKLFRIENPGQEEIPFEIIFYAILTNPDYSNSISFSSFYTNRNGVGNIFCFENDKLEEKLIEIAENFSYVTYNSEAGIKELQIKERPDPIEILNQYYER</sequence>
<evidence type="ECO:0000313" key="3">
    <source>
        <dbReference type="Proteomes" id="UP000321954"/>
    </source>
</evidence>
<evidence type="ECO:0000313" key="2">
    <source>
        <dbReference type="EMBL" id="QED38632.1"/>
    </source>
</evidence>
<accession>A0A5B8YL47</accession>
<keyword evidence="3" id="KW-1185">Reference proteome</keyword>
<protein>
    <submittedName>
        <fullName evidence="2">DUF4007 family protein</fullName>
    </submittedName>
</protein>
<dbReference type="EMBL" id="CP042476">
    <property type="protein sequence ID" value="QED38632.1"/>
    <property type="molecule type" value="Genomic_DNA"/>
</dbReference>
<dbReference type="KEGG" id="anp:FK178_13315"/>
<dbReference type="Proteomes" id="UP000321954">
    <property type="component" value="Chromosome"/>
</dbReference>
<name>A0A5B8YL47_9FLAO</name>
<dbReference type="Pfam" id="PF13182">
    <property type="entry name" value="DUF4007"/>
    <property type="match status" value="1"/>
</dbReference>
<evidence type="ECO:0000259" key="1">
    <source>
        <dbReference type="Pfam" id="PF13182"/>
    </source>
</evidence>
<feature type="domain" description="DUF4007" evidence="1">
    <location>
        <begin position="3"/>
        <end position="276"/>
    </location>
</feature>
<dbReference type="AlphaFoldDB" id="A0A5B8YL47"/>
<dbReference type="OrthoDB" id="747541at2"/>
<proteinExistence type="predicted"/>